<dbReference type="PANTHER" id="PTHR12066">
    <property type="entry name" value="TELOMERASE REVERSE TRANSCRIPTASE"/>
    <property type="match status" value="1"/>
</dbReference>
<evidence type="ECO:0000256" key="8">
    <source>
        <dbReference type="ARBA" id="ARBA00022842"/>
    </source>
</evidence>
<comment type="function">
    <text evidence="13">Telomerase is a ribonucleoprotein enzyme essential for the replication of chromosome termini in most eukaryotes. It elongates telomeres. It is a reverse transcriptase that adds simple sequence repeats to chromosome ends by copying a template sequence within the RNA component of the enzyme.</text>
</comment>
<evidence type="ECO:0000256" key="12">
    <source>
        <dbReference type="ARBA" id="ARBA00048173"/>
    </source>
</evidence>
<comment type="subcellular location">
    <subcellularLocation>
        <location evidence="13">Nucleus</location>
    </subcellularLocation>
    <subcellularLocation>
        <location evidence="13">Chromosome</location>
        <location evidence="13">Telomere</location>
    </subcellularLocation>
</comment>
<comment type="catalytic activity">
    <reaction evidence="12 13">
        <text>DNA(n) + a 2'-deoxyribonucleoside 5'-triphosphate = DNA(n+1) + diphosphate</text>
        <dbReference type="Rhea" id="RHEA:22508"/>
        <dbReference type="Rhea" id="RHEA-COMP:17339"/>
        <dbReference type="Rhea" id="RHEA-COMP:17340"/>
        <dbReference type="ChEBI" id="CHEBI:33019"/>
        <dbReference type="ChEBI" id="CHEBI:61560"/>
        <dbReference type="ChEBI" id="CHEBI:173112"/>
        <dbReference type="EC" id="2.7.7.49"/>
    </reaction>
</comment>
<feature type="region of interest" description="Disordered" evidence="14">
    <location>
        <begin position="363"/>
        <end position="394"/>
    </location>
</feature>
<dbReference type="GO" id="GO:0046872">
    <property type="term" value="F:metal ion binding"/>
    <property type="evidence" value="ECO:0007669"/>
    <property type="project" value="UniProtKB-KW"/>
</dbReference>
<dbReference type="PANTHER" id="PTHR12066:SF0">
    <property type="entry name" value="TELOMERASE REVERSE TRANSCRIPTASE"/>
    <property type="match status" value="1"/>
</dbReference>
<evidence type="ECO:0000256" key="11">
    <source>
        <dbReference type="ARBA" id="ARBA00023242"/>
    </source>
</evidence>
<evidence type="ECO:0000256" key="2">
    <source>
        <dbReference type="ARBA" id="ARBA00012493"/>
    </source>
</evidence>
<dbReference type="GO" id="GO:0003720">
    <property type="term" value="F:telomerase activity"/>
    <property type="evidence" value="ECO:0007669"/>
    <property type="project" value="InterPro"/>
</dbReference>
<evidence type="ECO:0000256" key="10">
    <source>
        <dbReference type="ARBA" id="ARBA00022918"/>
    </source>
</evidence>
<accession>C5LD18</accession>
<reference evidence="16 17" key="1">
    <citation type="submission" date="2008-07" db="EMBL/GenBank/DDBJ databases">
        <authorList>
            <person name="El-Sayed N."/>
            <person name="Caler E."/>
            <person name="Inman J."/>
            <person name="Amedeo P."/>
            <person name="Hass B."/>
            <person name="Wortman J."/>
        </authorList>
    </citation>
    <scope>NUCLEOTIDE SEQUENCE [LARGE SCALE GENOMIC DNA]</scope>
    <source>
        <strain evidence="17">ATCC 50983 / TXsc</strain>
    </source>
</reference>
<evidence type="ECO:0000256" key="14">
    <source>
        <dbReference type="SAM" id="MobiDB-lite"/>
    </source>
</evidence>
<dbReference type="GO" id="GO:0042162">
    <property type="term" value="F:telomeric DNA binding"/>
    <property type="evidence" value="ECO:0007669"/>
    <property type="project" value="TreeGrafter"/>
</dbReference>
<evidence type="ECO:0000259" key="15">
    <source>
        <dbReference type="PROSITE" id="PS50878"/>
    </source>
</evidence>
<dbReference type="InterPro" id="IPR021891">
    <property type="entry name" value="Telomerase_RBD"/>
</dbReference>
<keyword evidence="17" id="KW-1185">Reference proteome</keyword>
<keyword evidence="6 13" id="KW-0548">Nucleotidyltransferase</keyword>
<dbReference type="GO" id="GO:0070034">
    <property type="term" value="F:telomerase RNA binding"/>
    <property type="evidence" value="ECO:0007669"/>
    <property type="project" value="TreeGrafter"/>
</dbReference>
<evidence type="ECO:0000256" key="13">
    <source>
        <dbReference type="RuleBase" id="RU365061"/>
    </source>
</evidence>
<dbReference type="EMBL" id="GG680950">
    <property type="protein sequence ID" value="EER05362.1"/>
    <property type="molecule type" value="Genomic_DNA"/>
</dbReference>
<dbReference type="GO" id="GO:0007004">
    <property type="term" value="P:telomere maintenance via telomerase"/>
    <property type="evidence" value="ECO:0007669"/>
    <property type="project" value="TreeGrafter"/>
</dbReference>
<evidence type="ECO:0000256" key="9">
    <source>
        <dbReference type="ARBA" id="ARBA00022895"/>
    </source>
</evidence>
<keyword evidence="9 13" id="KW-0779">Telomere</keyword>
<evidence type="ECO:0000256" key="1">
    <source>
        <dbReference type="ARBA" id="ARBA00008001"/>
    </source>
</evidence>
<dbReference type="InParanoid" id="C5LD18"/>
<keyword evidence="5 13" id="KW-0808">Transferase</keyword>
<gene>
    <name evidence="16" type="ORF">Pmar_PMAR029525</name>
</gene>
<dbReference type="OMA" id="WSAVLYS"/>
<evidence type="ECO:0000313" key="17">
    <source>
        <dbReference type="Proteomes" id="UP000007800"/>
    </source>
</evidence>
<dbReference type="Gene3D" id="1.10.132.70">
    <property type="match status" value="1"/>
</dbReference>
<keyword evidence="8 13" id="KW-0460">Magnesium</keyword>
<dbReference type="EC" id="2.7.7.49" evidence="2 13"/>
<dbReference type="OrthoDB" id="289721at2759"/>
<organism evidence="17">
    <name type="scientific">Perkinsus marinus (strain ATCC 50983 / TXsc)</name>
    <dbReference type="NCBI Taxonomy" id="423536"/>
    <lineage>
        <taxon>Eukaryota</taxon>
        <taxon>Sar</taxon>
        <taxon>Alveolata</taxon>
        <taxon>Perkinsozoa</taxon>
        <taxon>Perkinsea</taxon>
        <taxon>Perkinsida</taxon>
        <taxon>Perkinsidae</taxon>
        <taxon>Perkinsus</taxon>
    </lineage>
</organism>
<dbReference type="GO" id="GO:0000333">
    <property type="term" value="C:telomerase catalytic core complex"/>
    <property type="evidence" value="ECO:0007669"/>
    <property type="project" value="TreeGrafter"/>
</dbReference>
<protein>
    <recommendedName>
        <fullName evidence="3 13">Telomerase reverse transcriptase</fullName>
        <ecNumber evidence="2 13">2.7.7.49</ecNumber>
    </recommendedName>
    <alternativeName>
        <fullName evidence="13">Telomerase catalytic subunit</fullName>
    </alternativeName>
</protein>
<dbReference type="GO" id="GO:0000781">
    <property type="term" value="C:chromosome, telomeric region"/>
    <property type="evidence" value="ECO:0007669"/>
    <property type="project" value="UniProtKB-SubCell"/>
</dbReference>
<evidence type="ECO:0000256" key="6">
    <source>
        <dbReference type="ARBA" id="ARBA00022695"/>
    </source>
</evidence>
<evidence type="ECO:0000256" key="7">
    <source>
        <dbReference type="ARBA" id="ARBA00022723"/>
    </source>
</evidence>
<feature type="compositionally biased region" description="Low complexity" evidence="14">
    <location>
        <begin position="379"/>
        <end position="394"/>
    </location>
</feature>
<dbReference type="AlphaFoldDB" id="C5LD18"/>
<dbReference type="Proteomes" id="UP000007800">
    <property type="component" value="Unassembled WGS sequence"/>
</dbReference>
<dbReference type="InterPro" id="IPR003545">
    <property type="entry name" value="Telomerase_RT"/>
</dbReference>
<evidence type="ECO:0000256" key="4">
    <source>
        <dbReference type="ARBA" id="ARBA00022454"/>
    </source>
</evidence>
<keyword evidence="11 13" id="KW-0539">Nucleus</keyword>
<dbReference type="Pfam" id="PF12009">
    <property type="entry name" value="Telomerase_RBD"/>
    <property type="match status" value="1"/>
</dbReference>
<dbReference type="GeneID" id="9041388"/>
<sequence length="805" mass="89881">MEASGVPHDAGGLFNRLTQVGVTPTREAWRGTAMLTCRFMTQAFGSDLAFDFIGGANACFILVQSDPESSNLVAIFGNLKTLPPPVKRTASPPPPNEFNAPKPDRTLQWSAVLYSSEVFQRGNKMPPAKRLRLNRGNLDSSGAQGYTSRLGERDPLKIFPQQLTNREDFTDLPLGALTQFLSTLSSGLRNRALELLGHWQSDGRLKGLRDAYVFQQLKPIEEYQVEPHEACRVAVQILAEMMPEGLLGCGKNRKIVLRNVRKCYSLRAGETIGLRSLTSGMRTRAFRSVSQKTAQLYLAEVVWFIFDDVLLPITRMCFYVTEVQDKRVTGRLHYFYKPDWSALCARAARGYVAHVGLQRVGDEHRVTSSPEKVSQWLKSPASSMSDGSSSGSESLTEGLAVQTAAFSGYGLALMSVKDRTAEAPPVRRSIRKRYRNANSCRVRWIPKTKGGMRPIAQPPKCYQSSGRVCHRELIRPIKFSGLLGRSVLDRDQRTGELEEFVRKFPNEDLKVGIYDLKNCYENIKHEDVVAALRRLERPVESLKVLKFYRGHAVTQEVGLPINQLLRVSILLPNTLTKVALKSATMERVKRILNNVELVLPHGRYTFDMKGLIQGGTLSPVLCSLALGTTDPLADAPLFTARLVDDGLLVGMEEQVSKSLEVVKCTWSTAHKTASTGSGGDVQWAGFIVSPNGRWLNFSCRPESSGASCRAGDATKSVTSWVERSLKRSLGHRMTTTLMSRTLNEKSTIRGNMRAAMRMASTKLRSTIARRRKIHKIRTPLNQIDEAEARLKFYIEQRMLSRQRLS</sequence>
<keyword evidence="10 13" id="KW-0695">RNA-directed DNA polymerase</keyword>
<feature type="domain" description="Reverse transcriptase" evidence="15">
    <location>
        <begin position="426"/>
        <end position="699"/>
    </location>
</feature>
<proteinExistence type="inferred from homology"/>
<evidence type="ECO:0000313" key="16">
    <source>
        <dbReference type="EMBL" id="EER05362.1"/>
    </source>
</evidence>
<evidence type="ECO:0000256" key="5">
    <source>
        <dbReference type="ARBA" id="ARBA00022679"/>
    </source>
</evidence>
<dbReference type="SMART" id="SM00975">
    <property type="entry name" value="Telomerase_RBD"/>
    <property type="match status" value="1"/>
</dbReference>
<dbReference type="RefSeq" id="XP_002773546.1">
    <property type="nucleotide sequence ID" value="XM_002773500.1"/>
</dbReference>
<name>C5LD18_PERM5</name>
<dbReference type="InterPro" id="IPR000477">
    <property type="entry name" value="RT_dom"/>
</dbReference>
<keyword evidence="4 13" id="KW-0158">Chromosome</keyword>
<evidence type="ECO:0000256" key="3">
    <source>
        <dbReference type="ARBA" id="ARBA00016182"/>
    </source>
</evidence>
<keyword evidence="7 13" id="KW-0479">Metal-binding</keyword>
<comment type="similarity">
    <text evidence="1 13">Belongs to the reverse transcriptase family. Telomerase subfamily.</text>
</comment>
<dbReference type="PROSITE" id="PS50878">
    <property type="entry name" value="RT_POL"/>
    <property type="match status" value="1"/>
</dbReference>